<accession>A0A1Z5JQK3</accession>
<comment type="caution">
    <text evidence="3">The sequence shown here is derived from an EMBL/GenBank/DDBJ whole genome shotgun (WGS) entry which is preliminary data.</text>
</comment>
<dbReference type="Pfam" id="PF00328">
    <property type="entry name" value="His_Phos_2"/>
    <property type="match status" value="1"/>
</dbReference>
<keyword evidence="4" id="KW-1185">Reference proteome</keyword>
<evidence type="ECO:0000313" key="4">
    <source>
        <dbReference type="Proteomes" id="UP000198406"/>
    </source>
</evidence>
<dbReference type="SUPFAM" id="SSF53254">
    <property type="entry name" value="Phosphoglycerate mutase-like"/>
    <property type="match status" value="1"/>
</dbReference>
<gene>
    <name evidence="3" type="ORF">FisN_3Hh343</name>
</gene>
<dbReference type="OrthoDB" id="10257284at2759"/>
<dbReference type="InterPro" id="IPR029033">
    <property type="entry name" value="His_PPase_superfam"/>
</dbReference>
<comment type="similarity">
    <text evidence="1">Belongs to the histidine acid phosphatase family.</text>
</comment>
<dbReference type="InParanoid" id="A0A1Z5JQK3"/>
<name>A0A1Z5JQK3_FISSO</name>
<organism evidence="3 4">
    <name type="scientific">Fistulifera solaris</name>
    <name type="common">Oleaginous diatom</name>
    <dbReference type="NCBI Taxonomy" id="1519565"/>
    <lineage>
        <taxon>Eukaryota</taxon>
        <taxon>Sar</taxon>
        <taxon>Stramenopiles</taxon>
        <taxon>Ochrophyta</taxon>
        <taxon>Bacillariophyta</taxon>
        <taxon>Bacillariophyceae</taxon>
        <taxon>Bacillariophycidae</taxon>
        <taxon>Naviculales</taxon>
        <taxon>Naviculaceae</taxon>
        <taxon>Fistulifera</taxon>
    </lineage>
</organism>
<dbReference type="InterPro" id="IPR050645">
    <property type="entry name" value="Histidine_acid_phosphatase"/>
</dbReference>
<dbReference type="GO" id="GO:0016791">
    <property type="term" value="F:phosphatase activity"/>
    <property type="evidence" value="ECO:0007669"/>
    <property type="project" value="TreeGrafter"/>
</dbReference>
<dbReference type="PANTHER" id="PTHR11567:SF110">
    <property type="entry name" value="2-PHOSPHOXYLOSE PHOSPHATASE 1"/>
    <property type="match status" value="1"/>
</dbReference>
<proteinExistence type="inferred from homology"/>
<keyword evidence="2" id="KW-0378">Hydrolase</keyword>
<dbReference type="EMBL" id="BDSP01000102">
    <property type="protein sequence ID" value="GAX16176.1"/>
    <property type="molecule type" value="Genomic_DNA"/>
</dbReference>
<evidence type="ECO:0000256" key="2">
    <source>
        <dbReference type="ARBA" id="ARBA00022801"/>
    </source>
</evidence>
<sequence length="412" mass="47308">MIPRSRFHFRIRLRPPRVRYLSSYGYPDKDYLHTDGVVEGVWIFTRHGDRVPGRCLSPEHKVNDEAAFWMTRMPCSPDTAAAFESFSKCFPIDIHPGFNQGKFIDTSRNPFGFLTQSGLEQLNENGRKIFDRYNKHGHHFPDMKEWRRGVATDFLSVWDVSAYSTNYLRTILSVQSFLDGLLGTGLLKIGGKLREFDSKVTKERRVPNHSWKSDSETPLVKIQVRDVSNDPLNAFDRNPDIIADLVAEVMKCEEFFKRDSSAAPLAARLANYIPGLARRNVKDFSTLSPSGINWIEAADHFICRAAHGVRLSKFTEFEHDDQVEQTLAAMAHQTLTHLAWRFRQWYKNKKLLAVIAAPPLREIADQIAATPDLRGRQKHPFVVYSCHDITILVIMKTWILQNMTAHTLFECS</sequence>
<dbReference type="InterPro" id="IPR000560">
    <property type="entry name" value="His_Pase_clade-2"/>
</dbReference>
<evidence type="ECO:0000256" key="1">
    <source>
        <dbReference type="ARBA" id="ARBA00005375"/>
    </source>
</evidence>
<reference evidence="3 4" key="1">
    <citation type="journal article" date="2015" name="Plant Cell">
        <title>Oil accumulation by the oleaginous diatom Fistulifera solaris as revealed by the genome and transcriptome.</title>
        <authorList>
            <person name="Tanaka T."/>
            <person name="Maeda Y."/>
            <person name="Veluchamy A."/>
            <person name="Tanaka M."/>
            <person name="Abida H."/>
            <person name="Marechal E."/>
            <person name="Bowler C."/>
            <person name="Muto M."/>
            <person name="Sunaga Y."/>
            <person name="Tanaka M."/>
            <person name="Yoshino T."/>
            <person name="Taniguchi T."/>
            <person name="Fukuda Y."/>
            <person name="Nemoto M."/>
            <person name="Matsumoto M."/>
            <person name="Wong P.S."/>
            <person name="Aburatani S."/>
            <person name="Fujibuchi W."/>
        </authorList>
    </citation>
    <scope>NUCLEOTIDE SEQUENCE [LARGE SCALE GENOMIC DNA]</scope>
    <source>
        <strain evidence="3 4">JPCC DA0580</strain>
    </source>
</reference>
<evidence type="ECO:0008006" key="5">
    <source>
        <dbReference type="Google" id="ProtNLM"/>
    </source>
</evidence>
<evidence type="ECO:0000313" key="3">
    <source>
        <dbReference type="EMBL" id="GAX16176.1"/>
    </source>
</evidence>
<dbReference type="AlphaFoldDB" id="A0A1Z5JQK3"/>
<protein>
    <recommendedName>
        <fullName evidence="5">Acid phosphatase</fullName>
    </recommendedName>
</protein>
<dbReference type="Gene3D" id="3.40.50.1240">
    <property type="entry name" value="Phosphoglycerate mutase-like"/>
    <property type="match status" value="1"/>
</dbReference>
<dbReference type="PANTHER" id="PTHR11567">
    <property type="entry name" value="ACID PHOSPHATASE-RELATED"/>
    <property type="match status" value="1"/>
</dbReference>
<dbReference type="Proteomes" id="UP000198406">
    <property type="component" value="Unassembled WGS sequence"/>
</dbReference>